<dbReference type="InterPro" id="IPR038989">
    <property type="entry name" value="UbiJ"/>
</dbReference>
<dbReference type="RefSeq" id="WP_371843795.1">
    <property type="nucleotide sequence ID" value="NZ_JBGMEL010000011.1"/>
</dbReference>
<protein>
    <recommendedName>
        <fullName evidence="1">Ubiquinone biosynthesis accessory factor UbiJ</fullName>
    </recommendedName>
</protein>
<comment type="pathway">
    <text evidence="1">Cofactor biosynthesis; ubiquinone biosynthesis.</text>
</comment>
<dbReference type="PANTHER" id="PTHR38693:SF1">
    <property type="entry name" value="UBIQUINONE BIOSYNTHESIS ACCESSORY FACTOR UBIJ"/>
    <property type="match status" value="1"/>
</dbReference>
<evidence type="ECO:0000313" key="3">
    <source>
        <dbReference type="EMBL" id="MFA0791317.1"/>
    </source>
</evidence>
<sequence>MSDPTYRAGFDAALETAINTALQYDPATRTRLQALDGTVMALDLSAPTLQCCLCIEGDQVRVRQHWAGDVTTSIRCSAISLVRLLKDSDATPAALGVSISGSSALLAELQWIMSDLDIDWEAPLAQLFGDIPAHSIGNVLRSAGSWLSASLSRAPVAAAETISEEWQLTPPQAQFEAFADDLSELSLATERLEARVRLLQAQFSRGEAE</sequence>
<feature type="domain" description="SCP2" evidence="2">
    <location>
        <begin position="18"/>
        <end position="110"/>
    </location>
</feature>
<name>A0ABV4NPJ3_9GAMM</name>
<evidence type="ECO:0000313" key="4">
    <source>
        <dbReference type="Proteomes" id="UP001569414"/>
    </source>
</evidence>
<reference evidence="3 4" key="1">
    <citation type="submission" date="2024-08" db="EMBL/GenBank/DDBJ databases">
        <authorList>
            <person name="Ishaq N."/>
        </authorList>
    </citation>
    <scope>NUCLEOTIDE SEQUENCE [LARGE SCALE GENOMIC DNA]</scope>
    <source>
        <strain evidence="3 4">JCM 30400</strain>
    </source>
</reference>
<comment type="similarity">
    <text evidence="1">Belongs to the UbiJ family.</text>
</comment>
<evidence type="ECO:0000256" key="1">
    <source>
        <dbReference type="HAMAP-Rule" id="MF_02215"/>
    </source>
</evidence>
<dbReference type="HAMAP" id="MF_02215">
    <property type="entry name" value="UbiJ"/>
    <property type="match status" value="1"/>
</dbReference>
<dbReference type="Pfam" id="PF02036">
    <property type="entry name" value="SCP2"/>
    <property type="match status" value="1"/>
</dbReference>
<gene>
    <name evidence="1" type="primary">ubiJ</name>
    <name evidence="3" type="ORF">ACCI51_12240</name>
</gene>
<organism evidence="3 4">
    <name type="scientific">Microbulbifer echini</name>
    <dbReference type="NCBI Taxonomy" id="1529067"/>
    <lineage>
        <taxon>Bacteria</taxon>
        <taxon>Pseudomonadati</taxon>
        <taxon>Pseudomonadota</taxon>
        <taxon>Gammaproteobacteria</taxon>
        <taxon>Cellvibrionales</taxon>
        <taxon>Microbulbiferaceae</taxon>
        <taxon>Microbulbifer</taxon>
    </lineage>
</organism>
<dbReference type="InterPro" id="IPR003033">
    <property type="entry name" value="SCP2_sterol-bd_dom"/>
</dbReference>
<evidence type="ECO:0000259" key="2">
    <source>
        <dbReference type="Pfam" id="PF02036"/>
    </source>
</evidence>
<comment type="caution">
    <text evidence="3">The sequence shown here is derived from an EMBL/GenBank/DDBJ whole genome shotgun (WGS) entry which is preliminary data.</text>
</comment>
<accession>A0ABV4NPJ3</accession>
<dbReference type="PANTHER" id="PTHR38693">
    <property type="entry name" value="UBIQUINONE BIOSYNTHESIS PROTEIN UBIJ"/>
    <property type="match status" value="1"/>
</dbReference>
<proteinExistence type="inferred from homology"/>
<comment type="function">
    <text evidence="1">Required for ubiquinone (coenzyme Q) biosynthesis. Binds hydrophobic ubiquinone biosynthetic intermediates via its SCP2 domain and is essential for the stability of the Ubi complex. May constitute a docking platform where Ubi enzymes assemble and access their SCP2-bound polyprenyl substrates.</text>
</comment>
<comment type="subcellular location">
    <subcellularLocation>
        <location evidence="1">Cytoplasm</location>
    </subcellularLocation>
</comment>
<keyword evidence="1" id="KW-0963">Cytoplasm</keyword>
<keyword evidence="1" id="KW-0831">Ubiquinone biosynthesis</keyword>
<dbReference type="Proteomes" id="UP001569414">
    <property type="component" value="Unassembled WGS sequence"/>
</dbReference>
<keyword evidence="4" id="KW-1185">Reference proteome</keyword>
<dbReference type="EMBL" id="JBGMEL010000011">
    <property type="protein sequence ID" value="MFA0791317.1"/>
    <property type="molecule type" value="Genomic_DNA"/>
</dbReference>